<dbReference type="Gene3D" id="2.60.40.10">
    <property type="entry name" value="Immunoglobulins"/>
    <property type="match status" value="1"/>
</dbReference>
<dbReference type="InterPro" id="IPR013783">
    <property type="entry name" value="Ig-like_fold"/>
</dbReference>
<dbReference type="AlphaFoldDB" id="A0A514BU52"/>
<sequence length="795" mass="80892">MMFTSAPRAAAVVLCALVLLAASGAQAQVQRSFINSSFEEPVLPSDACWSIRESQLVPGWETTEPTWTGNWTPTEHGTCGGHKPSPPIEGAMQIFKGNFQGANPASGSQYAELNAYTPSRLYQTACLISGDVVQWQFAHKGRASNTERAAFNIGTNPSGAGSQLIVDVTTTTTGTGTINSVGTGSASVASNVNNWANYSGSFTWSGSTGMQTVGFQALSGASVGNYLDEIHFDLTPFVEFATASGSDAEAGGGNIPQIAVSGSFLAPTPITVNVVGGTATLGTDYTTPSGSSSFQVMIPAGQYAGALFPLGVEIIDDDSQEDDETIVFELDATSSDYMVLSTQTCGAPALASSTYTILDDDIEVDLAITKDDGQTAYSPGGTVIYEIVVTNNGPADVLGALVSDPLPDGITDASWTCADDGGGSGSACGEASGTGAIATTADLPVGTSVTYTLTVPVPVSYSGDLTNTATVDVPAGMTDTDPSNNTASDTNTQFTSPPGPVPGVCNIANNGSFESPDIQNDPEGPGDNTAYVNGFAVWRTTTNPISGWETVAGTIDILRHYNNASAELQSIDLWGTAAATLRQTFTGLVPGGQYTFSVDYSGLSAANSIAVVQLGNGVGATPVTLATLQPVADGIFNGNAGVPDTPQWSVVWSTFTHTFIATGTEATIQFVNNAAPATQNTGLFVDNFIFAGDPCADLGVVKTVTPDAVVSGDEVVYTLQVANNGPDAADGAVVTDAGVPGSLECTTLSCSVGGGAVCPGSPTPAQLAAGLAIPTFPVGGTVTLELTCTVTATGN</sequence>
<dbReference type="InterPro" id="IPR047589">
    <property type="entry name" value="DUF11_rpt"/>
</dbReference>
<gene>
    <name evidence="4" type="ORF">FKV23_12595</name>
</gene>
<evidence type="ECO:0000313" key="4">
    <source>
        <dbReference type="EMBL" id="QDH70825.1"/>
    </source>
</evidence>
<feature type="domain" description="DUF11" evidence="3">
    <location>
        <begin position="365"/>
        <end position="490"/>
    </location>
</feature>
<dbReference type="RefSeq" id="WP_141624157.1">
    <property type="nucleotide sequence ID" value="NZ_CP041242.1"/>
</dbReference>
<dbReference type="EMBL" id="CP041242">
    <property type="protein sequence ID" value="QDH70825.1"/>
    <property type="molecule type" value="Genomic_DNA"/>
</dbReference>
<evidence type="ECO:0000259" key="3">
    <source>
        <dbReference type="Pfam" id="PF01345"/>
    </source>
</evidence>
<keyword evidence="2" id="KW-0732">Signal</keyword>
<dbReference type="Gene3D" id="2.60.120.260">
    <property type="entry name" value="Galactose-binding domain-like"/>
    <property type="match status" value="1"/>
</dbReference>
<dbReference type="InterPro" id="IPR001434">
    <property type="entry name" value="OmcB-like_DUF11"/>
</dbReference>
<evidence type="ECO:0000256" key="1">
    <source>
        <dbReference type="SAM" id="MobiDB-lite"/>
    </source>
</evidence>
<protein>
    <submittedName>
        <fullName evidence="4">DUF11 domain-containing protein</fullName>
    </submittedName>
</protein>
<dbReference type="Pfam" id="PF01345">
    <property type="entry name" value="DUF11"/>
    <property type="match status" value="2"/>
</dbReference>
<dbReference type="PANTHER" id="PTHR34819">
    <property type="entry name" value="LARGE CYSTEINE-RICH PERIPLASMIC PROTEIN OMCB"/>
    <property type="match status" value="1"/>
</dbReference>
<dbReference type="OrthoDB" id="6014157at2"/>
<dbReference type="NCBIfam" id="TIGR01451">
    <property type="entry name" value="B_ant_repeat"/>
    <property type="match status" value="2"/>
</dbReference>
<dbReference type="SUPFAM" id="SSF141072">
    <property type="entry name" value="CalX-like"/>
    <property type="match status" value="1"/>
</dbReference>
<dbReference type="Proteomes" id="UP000317199">
    <property type="component" value="Chromosome"/>
</dbReference>
<dbReference type="InterPro" id="IPR038081">
    <property type="entry name" value="CalX-like_sf"/>
</dbReference>
<proteinExistence type="predicted"/>
<feature type="chain" id="PRO_5022004790" evidence="2">
    <location>
        <begin position="28"/>
        <end position="795"/>
    </location>
</feature>
<feature type="region of interest" description="Disordered" evidence="1">
    <location>
        <begin position="479"/>
        <end position="527"/>
    </location>
</feature>
<feature type="signal peptide" evidence="2">
    <location>
        <begin position="1"/>
        <end position="27"/>
    </location>
</feature>
<evidence type="ECO:0000256" key="2">
    <source>
        <dbReference type="SAM" id="SignalP"/>
    </source>
</evidence>
<dbReference type="InterPro" id="IPR051172">
    <property type="entry name" value="Chlamydia_OmcB"/>
</dbReference>
<organism evidence="4 5">
    <name type="scientific">Marilutibacter alkalisoli</name>
    <dbReference type="NCBI Taxonomy" id="2591633"/>
    <lineage>
        <taxon>Bacteria</taxon>
        <taxon>Pseudomonadati</taxon>
        <taxon>Pseudomonadota</taxon>
        <taxon>Gammaproteobacteria</taxon>
        <taxon>Lysobacterales</taxon>
        <taxon>Lysobacteraceae</taxon>
        <taxon>Marilutibacter</taxon>
    </lineage>
</organism>
<keyword evidence="5" id="KW-1185">Reference proteome</keyword>
<dbReference type="Gene3D" id="2.60.40.2030">
    <property type="match status" value="1"/>
</dbReference>
<name>A0A514BU52_9GAMM</name>
<feature type="domain" description="DUF11" evidence="3">
    <location>
        <begin position="697"/>
        <end position="794"/>
    </location>
</feature>
<dbReference type="PANTHER" id="PTHR34819:SF3">
    <property type="entry name" value="CELL SURFACE PROTEIN"/>
    <property type="match status" value="1"/>
</dbReference>
<reference evidence="4 5" key="1">
    <citation type="submission" date="2019-06" db="EMBL/GenBank/DDBJ databases">
        <title>Lysobacter alkalisoli sp. nov. isolated from saline-alkali soil.</title>
        <authorList>
            <person name="Sun J.-Q."/>
            <person name="Xu L."/>
        </authorList>
    </citation>
    <scope>NUCLEOTIDE SEQUENCE [LARGE SCALE GENOMIC DNA]</scope>
    <source>
        <strain evidence="4 5">SJ-36</strain>
    </source>
</reference>
<accession>A0A514BU52</accession>
<evidence type="ECO:0000313" key="5">
    <source>
        <dbReference type="Proteomes" id="UP000317199"/>
    </source>
</evidence>
<feature type="compositionally biased region" description="Polar residues" evidence="1">
    <location>
        <begin position="480"/>
        <end position="496"/>
    </location>
</feature>
<dbReference type="KEGG" id="lyj:FKV23_12595"/>